<dbReference type="EMBL" id="JAQAGZ010000001">
    <property type="protein sequence ID" value="MCZ8510903.1"/>
    <property type="molecule type" value="Genomic_DNA"/>
</dbReference>
<keyword evidence="3" id="KW-1185">Reference proteome</keyword>
<accession>A0ABT4Q1Y9</accession>
<evidence type="ECO:0000313" key="2">
    <source>
        <dbReference type="EMBL" id="MCZ8510903.1"/>
    </source>
</evidence>
<dbReference type="GO" id="GO:0016301">
    <property type="term" value="F:kinase activity"/>
    <property type="evidence" value="ECO:0007669"/>
    <property type="project" value="UniProtKB-KW"/>
</dbReference>
<gene>
    <name evidence="2" type="ORF">O9H85_00310</name>
</gene>
<comment type="caution">
    <text evidence="2">The sequence shown here is derived from an EMBL/GenBank/DDBJ whole genome shotgun (WGS) entry which is preliminary data.</text>
</comment>
<keyword evidence="2" id="KW-0418">Kinase</keyword>
<dbReference type="PANTHER" id="PTHR34220:SF7">
    <property type="entry name" value="SENSOR HISTIDINE KINASE YPDA"/>
    <property type="match status" value="1"/>
</dbReference>
<dbReference type="Pfam" id="PF06580">
    <property type="entry name" value="His_kinase"/>
    <property type="match status" value="1"/>
</dbReference>
<reference evidence="2 3" key="1">
    <citation type="submission" date="2022-12" db="EMBL/GenBank/DDBJ databases">
        <title>Draft genome sequence of Paenibacillus sp. dW9.</title>
        <authorList>
            <person name="Choi E.-W."/>
            <person name="Kim D.-U."/>
        </authorList>
    </citation>
    <scope>NUCLEOTIDE SEQUENCE [LARGE SCALE GENOMIC DNA]</scope>
    <source>
        <strain evidence="3">dW9</strain>
    </source>
</reference>
<dbReference type="PANTHER" id="PTHR34220">
    <property type="entry name" value="SENSOR HISTIDINE KINASE YPDA"/>
    <property type="match status" value="1"/>
</dbReference>
<organism evidence="2 3">
    <name type="scientific">Paenibacillus gyeongsangnamensis</name>
    <dbReference type="NCBI Taxonomy" id="3388067"/>
    <lineage>
        <taxon>Bacteria</taxon>
        <taxon>Bacillati</taxon>
        <taxon>Bacillota</taxon>
        <taxon>Bacilli</taxon>
        <taxon>Bacillales</taxon>
        <taxon>Paenibacillaceae</taxon>
        <taxon>Paenibacillus</taxon>
    </lineage>
</organism>
<evidence type="ECO:0000259" key="1">
    <source>
        <dbReference type="Pfam" id="PF06580"/>
    </source>
</evidence>
<keyword evidence="2" id="KW-0808">Transferase</keyword>
<feature type="domain" description="Signal transduction histidine kinase internal region" evidence="1">
    <location>
        <begin position="60"/>
        <end position="92"/>
    </location>
</feature>
<sequence length="94" mass="10642">MKLPIIQKQQTIGHFSLYYERAQDKNNTGSIALVKGLSQLFSQQYALSEAERQGHLVNQAEIKSLQAQMNPHFLFNILNAVKSLIRSNQEEASP</sequence>
<protein>
    <submittedName>
        <fullName evidence="2">Histidine kinase</fullName>
    </submittedName>
</protein>
<name>A0ABT4Q1Y9_9BACL</name>
<evidence type="ECO:0000313" key="3">
    <source>
        <dbReference type="Proteomes" id="UP001527882"/>
    </source>
</evidence>
<dbReference type="Proteomes" id="UP001527882">
    <property type="component" value="Unassembled WGS sequence"/>
</dbReference>
<dbReference type="InterPro" id="IPR050640">
    <property type="entry name" value="Bact_2-comp_sensor_kinase"/>
</dbReference>
<dbReference type="InterPro" id="IPR010559">
    <property type="entry name" value="Sig_transdc_His_kin_internal"/>
</dbReference>
<proteinExistence type="predicted"/>